<protein>
    <submittedName>
        <fullName evidence="1">Uncharacterized protein</fullName>
    </submittedName>
</protein>
<proteinExistence type="predicted"/>
<reference evidence="1" key="1">
    <citation type="submission" date="2022-07" db="EMBL/GenBank/DDBJ databases">
        <title>Genome Sequence of Phlebia brevispora.</title>
        <authorList>
            <person name="Buettner E."/>
        </authorList>
    </citation>
    <scope>NUCLEOTIDE SEQUENCE</scope>
    <source>
        <strain evidence="1">MPL23</strain>
    </source>
</reference>
<sequence>MSSPTIPAITPIAIPGLSLPNTIGALLLGGLVSAVLYGITSTQTLVYYQREQGDRLLVRSVVFVLWIFDTFDMCLICHILYWYLIVNYGNPLSLQNPIWSIILHVLVTTVVRGMFAWRVYRLSHENWFVTIFIAIVTILDLVFGIVITIKAFHTTFVGLKKLDALVYLEFVSGFAGDALVALSLCYFLHKSRTGFGRTESVINVLMAYVVNTGLLTAMTSSVSLILFASRPNDLIYVAVYLQLSKLYVNAYLAMLNARDSLRQSSGEVVSLPLSRLSTSRGGPSYASPSSISPMNYPFRKDGSIGIVVETEVDTNMDPGHYSGAMPQGQCDAARPKSSHRLADMQATVPSDRGAKSHLRISRDFQVNYIQPTRSGSSSRTTGITSSLTGLIHAGTTREPPSPRTYQESTVFPWHNHEHIDVRPQSAPYTANPAPCYQLECSLQDDEHALDYKESCHPVVEAPAHEVHPAFVEQAGGEERA</sequence>
<evidence type="ECO:0000313" key="1">
    <source>
        <dbReference type="EMBL" id="KAJ3532416.1"/>
    </source>
</evidence>
<evidence type="ECO:0000313" key="2">
    <source>
        <dbReference type="Proteomes" id="UP001148662"/>
    </source>
</evidence>
<organism evidence="1 2">
    <name type="scientific">Phlebia brevispora</name>
    <dbReference type="NCBI Taxonomy" id="194682"/>
    <lineage>
        <taxon>Eukaryota</taxon>
        <taxon>Fungi</taxon>
        <taxon>Dikarya</taxon>
        <taxon>Basidiomycota</taxon>
        <taxon>Agaricomycotina</taxon>
        <taxon>Agaricomycetes</taxon>
        <taxon>Polyporales</taxon>
        <taxon>Meruliaceae</taxon>
        <taxon>Phlebia</taxon>
    </lineage>
</organism>
<dbReference type="EMBL" id="JANHOG010001733">
    <property type="protein sequence ID" value="KAJ3532416.1"/>
    <property type="molecule type" value="Genomic_DNA"/>
</dbReference>
<gene>
    <name evidence="1" type="ORF">NM688_g7425</name>
</gene>
<accession>A0ACC1S5H0</accession>
<dbReference type="Proteomes" id="UP001148662">
    <property type="component" value="Unassembled WGS sequence"/>
</dbReference>
<keyword evidence="2" id="KW-1185">Reference proteome</keyword>
<name>A0ACC1S5H0_9APHY</name>
<comment type="caution">
    <text evidence="1">The sequence shown here is derived from an EMBL/GenBank/DDBJ whole genome shotgun (WGS) entry which is preliminary data.</text>
</comment>